<dbReference type="Pfam" id="PF12511">
    <property type="entry name" value="DUF3716"/>
    <property type="match status" value="1"/>
</dbReference>
<reference evidence="2" key="2">
    <citation type="submission" date="2023-05" db="EMBL/GenBank/DDBJ databases">
        <authorList>
            <consortium name="Lawrence Berkeley National Laboratory"/>
            <person name="Steindorff A."/>
            <person name="Hensen N."/>
            <person name="Bonometti L."/>
            <person name="Westerberg I."/>
            <person name="Brannstrom I.O."/>
            <person name="Guillou S."/>
            <person name="Cros-Aarteil S."/>
            <person name="Calhoun S."/>
            <person name="Haridas S."/>
            <person name="Kuo A."/>
            <person name="Mondo S."/>
            <person name="Pangilinan J."/>
            <person name="Riley R."/>
            <person name="Labutti K."/>
            <person name="Andreopoulos B."/>
            <person name="Lipzen A."/>
            <person name="Chen C."/>
            <person name="Yanf M."/>
            <person name="Daum C."/>
            <person name="Ng V."/>
            <person name="Clum A."/>
            <person name="Ohm R."/>
            <person name="Martin F."/>
            <person name="Silar P."/>
            <person name="Natvig D."/>
            <person name="Lalanne C."/>
            <person name="Gautier V."/>
            <person name="Ament-Velasquez S.L."/>
            <person name="Kruys A."/>
            <person name="Hutchinson M.I."/>
            <person name="Powell A.J."/>
            <person name="Barry K."/>
            <person name="Miller A.N."/>
            <person name="Grigoriev I.V."/>
            <person name="Debuchy R."/>
            <person name="Gladieux P."/>
            <person name="Thoren M.H."/>
            <person name="Johannesson H."/>
        </authorList>
    </citation>
    <scope>NUCLEOTIDE SEQUENCE</scope>
    <source>
        <strain evidence="2">CBS 532.94</strain>
    </source>
</reference>
<sequence>MDENVEAPAVPAGAAEDTPATLPPVSVGESAGTAIASIDPATAQAPPALRGIQQFSAQVIAAIADRLGATDSLASPGGRRAIAALIAPYPDESAQDSGHGGDDTAPDMLTTPSLGGAEITLRRNVLPWTLNDQVLPVAPARALPPNPADVARYTAFLLNTLARYNPGEVQLWSILRSGRGAEYIVRLAKVWRNPVVSQGDSRVPYACASLDCDLPERRIAVAAHIKCGQTNLANSAAVCCDDCQSADHRGPFRSCVATIHFGGSCTNCQYHGRAAQCSLRRHNTANAVRASRCLIGASSDRICMVPWRDLRSWEICALLCEGDAELARRRQ</sequence>
<feature type="region of interest" description="Disordered" evidence="1">
    <location>
        <begin position="1"/>
        <end position="23"/>
    </location>
</feature>
<organism evidence="2 3">
    <name type="scientific">Achaetomium macrosporum</name>
    <dbReference type="NCBI Taxonomy" id="79813"/>
    <lineage>
        <taxon>Eukaryota</taxon>
        <taxon>Fungi</taxon>
        <taxon>Dikarya</taxon>
        <taxon>Ascomycota</taxon>
        <taxon>Pezizomycotina</taxon>
        <taxon>Sordariomycetes</taxon>
        <taxon>Sordariomycetidae</taxon>
        <taxon>Sordariales</taxon>
        <taxon>Chaetomiaceae</taxon>
        <taxon>Achaetomium</taxon>
    </lineage>
</organism>
<feature type="compositionally biased region" description="Low complexity" evidence="1">
    <location>
        <begin position="1"/>
        <end position="16"/>
    </location>
</feature>
<keyword evidence="3" id="KW-1185">Reference proteome</keyword>
<dbReference type="AlphaFoldDB" id="A0AAN7C359"/>
<name>A0AAN7C359_9PEZI</name>
<dbReference type="EMBL" id="MU860376">
    <property type="protein sequence ID" value="KAK4234385.1"/>
    <property type="molecule type" value="Genomic_DNA"/>
</dbReference>
<gene>
    <name evidence="2" type="ORF">C8A03DRAFT_37836</name>
</gene>
<evidence type="ECO:0000313" key="3">
    <source>
        <dbReference type="Proteomes" id="UP001303760"/>
    </source>
</evidence>
<comment type="caution">
    <text evidence="2">The sequence shown here is derived from an EMBL/GenBank/DDBJ whole genome shotgun (WGS) entry which is preliminary data.</text>
</comment>
<evidence type="ECO:0000313" key="2">
    <source>
        <dbReference type="EMBL" id="KAK4234385.1"/>
    </source>
</evidence>
<dbReference type="Proteomes" id="UP001303760">
    <property type="component" value="Unassembled WGS sequence"/>
</dbReference>
<feature type="non-terminal residue" evidence="2">
    <location>
        <position position="331"/>
    </location>
</feature>
<accession>A0AAN7C359</accession>
<proteinExistence type="predicted"/>
<evidence type="ECO:0000256" key="1">
    <source>
        <dbReference type="SAM" id="MobiDB-lite"/>
    </source>
</evidence>
<reference evidence="2" key="1">
    <citation type="journal article" date="2023" name="Mol. Phylogenet. Evol.">
        <title>Genome-scale phylogeny and comparative genomics of the fungal order Sordariales.</title>
        <authorList>
            <person name="Hensen N."/>
            <person name="Bonometti L."/>
            <person name="Westerberg I."/>
            <person name="Brannstrom I.O."/>
            <person name="Guillou S."/>
            <person name="Cros-Aarteil S."/>
            <person name="Calhoun S."/>
            <person name="Haridas S."/>
            <person name="Kuo A."/>
            <person name="Mondo S."/>
            <person name="Pangilinan J."/>
            <person name="Riley R."/>
            <person name="LaButti K."/>
            <person name="Andreopoulos B."/>
            <person name="Lipzen A."/>
            <person name="Chen C."/>
            <person name="Yan M."/>
            <person name="Daum C."/>
            <person name="Ng V."/>
            <person name="Clum A."/>
            <person name="Steindorff A."/>
            <person name="Ohm R.A."/>
            <person name="Martin F."/>
            <person name="Silar P."/>
            <person name="Natvig D.O."/>
            <person name="Lalanne C."/>
            <person name="Gautier V."/>
            <person name="Ament-Velasquez S.L."/>
            <person name="Kruys A."/>
            <person name="Hutchinson M.I."/>
            <person name="Powell A.J."/>
            <person name="Barry K."/>
            <person name="Miller A.N."/>
            <person name="Grigoriev I.V."/>
            <person name="Debuchy R."/>
            <person name="Gladieux P."/>
            <person name="Hiltunen Thoren M."/>
            <person name="Johannesson H."/>
        </authorList>
    </citation>
    <scope>NUCLEOTIDE SEQUENCE</scope>
    <source>
        <strain evidence="2">CBS 532.94</strain>
    </source>
</reference>
<protein>
    <submittedName>
        <fullName evidence="2">Uncharacterized protein</fullName>
    </submittedName>
</protein>
<dbReference type="InterPro" id="IPR022190">
    <property type="entry name" value="DUF3716"/>
</dbReference>